<dbReference type="InParanoid" id="A0A1U8BG16"/>
<evidence type="ECO:0000256" key="1">
    <source>
        <dbReference type="SAM" id="Phobius"/>
    </source>
</evidence>
<keyword evidence="1" id="KW-1133">Transmembrane helix</keyword>
<accession>A0A1U8BG16</accession>
<evidence type="ECO:0000313" key="2">
    <source>
        <dbReference type="Proteomes" id="UP000189703"/>
    </source>
</evidence>
<feature type="transmembrane region" description="Helical" evidence="1">
    <location>
        <begin position="48"/>
        <end position="67"/>
    </location>
</feature>
<sequence length="86" mass="9295">MKDRRKNSMNTVDCCGCRPLAFLLALPCVILSLFVSIAGVIVWAIGSVVGLICPCCLCVPALVDFALELIKAPLHVLEWLTSHIPC</sequence>
<dbReference type="RefSeq" id="XP_010279074.1">
    <property type="nucleotide sequence ID" value="XM_010280772.2"/>
</dbReference>
<proteinExistence type="predicted"/>
<dbReference type="GeneID" id="104613080"/>
<keyword evidence="1" id="KW-0812">Transmembrane</keyword>
<dbReference type="AlphaFoldDB" id="A0A1U8BG16"/>
<keyword evidence="2" id="KW-1185">Reference proteome</keyword>
<reference evidence="3" key="1">
    <citation type="submission" date="2025-08" db="UniProtKB">
        <authorList>
            <consortium name="RefSeq"/>
        </authorList>
    </citation>
    <scope>IDENTIFICATION</scope>
</reference>
<dbReference type="PANTHER" id="PTHR33834">
    <property type="entry name" value="SIGNALING PEPTIDE TAXIMIN 2"/>
    <property type="match status" value="1"/>
</dbReference>
<dbReference type="OrthoDB" id="1921758at2759"/>
<dbReference type="KEGG" id="nnu:104613080"/>
<gene>
    <name evidence="3" type="primary">LOC104613080</name>
</gene>
<protein>
    <submittedName>
        <fullName evidence="3">Uncharacterized protein LOC104613080</fullName>
    </submittedName>
</protein>
<name>A0A1U8BG16_NELNU</name>
<organism evidence="2 3">
    <name type="scientific">Nelumbo nucifera</name>
    <name type="common">Sacred lotus</name>
    <dbReference type="NCBI Taxonomy" id="4432"/>
    <lineage>
        <taxon>Eukaryota</taxon>
        <taxon>Viridiplantae</taxon>
        <taxon>Streptophyta</taxon>
        <taxon>Embryophyta</taxon>
        <taxon>Tracheophyta</taxon>
        <taxon>Spermatophyta</taxon>
        <taxon>Magnoliopsida</taxon>
        <taxon>Proteales</taxon>
        <taxon>Nelumbonaceae</taxon>
        <taxon>Nelumbo</taxon>
    </lineage>
</organism>
<feature type="transmembrane region" description="Helical" evidence="1">
    <location>
        <begin position="20"/>
        <end position="42"/>
    </location>
</feature>
<evidence type="ECO:0000313" key="3">
    <source>
        <dbReference type="RefSeq" id="XP_010279074.1"/>
    </source>
</evidence>
<dbReference type="Proteomes" id="UP000189703">
    <property type="component" value="Unplaced"/>
</dbReference>
<keyword evidence="1" id="KW-0472">Membrane</keyword>
<dbReference type="InterPro" id="IPR055283">
    <property type="entry name" value="TAXIMIN_1/2"/>
</dbReference>
<dbReference type="PANTHER" id="PTHR33834:SF2">
    <property type="entry name" value="SIGNALING PEPTIDE TAXIMIN 1"/>
    <property type="match status" value="1"/>
</dbReference>